<reference evidence="2 3" key="1">
    <citation type="submission" date="2018-03" db="EMBL/GenBank/DDBJ databases">
        <title>Adhaeribacter sp. HMF7605 Genome sequencing and assembly.</title>
        <authorList>
            <person name="Kang H."/>
            <person name="Kang J."/>
            <person name="Cha I."/>
            <person name="Kim H."/>
            <person name="Joh K."/>
        </authorList>
    </citation>
    <scope>NUCLEOTIDE SEQUENCE [LARGE SCALE GENOMIC DNA]</scope>
    <source>
        <strain evidence="2 3">HMF7605</strain>
    </source>
</reference>
<dbReference type="EMBL" id="PYFT01000001">
    <property type="protein sequence ID" value="PSR53409.1"/>
    <property type="molecule type" value="Genomic_DNA"/>
</dbReference>
<dbReference type="Proteomes" id="UP000240357">
    <property type="component" value="Unassembled WGS sequence"/>
</dbReference>
<keyword evidence="1" id="KW-0472">Membrane</keyword>
<keyword evidence="3" id="KW-1185">Reference proteome</keyword>
<feature type="transmembrane region" description="Helical" evidence="1">
    <location>
        <begin position="29"/>
        <end position="50"/>
    </location>
</feature>
<gene>
    <name evidence="2" type="ORF">AHMF7605_07640</name>
</gene>
<keyword evidence="1" id="KW-0812">Transmembrane</keyword>
<evidence type="ECO:0000313" key="2">
    <source>
        <dbReference type="EMBL" id="PSR53409.1"/>
    </source>
</evidence>
<feature type="transmembrane region" description="Helical" evidence="1">
    <location>
        <begin position="110"/>
        <end position="128"/>
    </location>
</feature>
<dbReference type="OrthoDB" id="9922286at2"/>
<keyword evidence="1" id="KW-1133">Transmembrane helix</keyword>
<name>A0A2T2YD23_9BACT</name>
<sequence>MNVVNKIIAGLYQKEQASMQFSGGKARLFIAKCVFCLLIWIWLLPVFGILENNLGIIEISFQKPSHRIGYLPILLLMYFILNYFTAKVNEIDVFLVEEENREAVKKARKLFLLLIVLGFIFLVIIAKYNEGNPLSD</sequence>
<dbReference type="AlphaFoldDB" id="A0A2T2YD23"/>
<organism evidence="2 3">
    <name type="scientific">Adhaeribacter arboris</name>
    <dbReference type="NCBI Taxonomy" id="2072846"/>
    <lineage>
        <taxon>Bacteria</taxon>
        <taxon>Pseudomonadati</taxon>
        <taxon>Bacteroidota</taxon>
        <taxon>Cytophagia</taxon>
        <taxon>Cytophagales</taxon>
        <taxon>Hymenobacteraceae</taxon>
        <taxon>Adhaeribacter</taxon>
    </lineage>
</organism>
<dbReference type="RefSeq" id="WP_106928009.1">
    <property type="nucleotide sequence ID" value="NZ_PYFT01000001.1"/>
</dbReference>
<evidence type="ECO:0000256" key="1">
    <source>
        <dbReference type="SAM" id="Phobius"/>
    </source>
</evidence>
<protein>
    <submittedName>
        <fullName evidence="2">Uncharacterized protein</fullName>
    </submittedName>
</protein>
<feature type="transmembrane region" description="Helical" evidence="1">
    <location>
        <begin position="70"/>
        <end position="89"/>
    </location>
</feature>
<proteinExistence type="predicted"/>
<evidence type="ECO:0000313" key="3">
    <source>
        <dbReference type="Proteomes" id="UP000240357"/>
    </source>
</evidence>
<accession>A0A2T2YD23</accession>
<comment type="caution">
    <text evidence="2">The sequence shown here is derived from an EMBL/GenBank/DDBJ whole genome shotgun (WGS) entry which is preliminary data.</text>
</comment>